<sequence length="585" mass="67595">MNNPEGVNTSHMTESDFFDSASGPSDKLELTDIHRQIVQSLSNFTTTITEQQQKLKETLDDTTAITLLIEDKANKLCLVERSFLYYERLQEMIITELRNWRRQQALAANGAQFNEDNLDEIQRCFELLENFINQLLAAIEGIPKEYEEIAELRERMQLAQKYLLGSALIVVKQPPQVMMTNTRFAVTVRWLLGSQPADSLNPLTIVCNIFSEWQAKHFVDCQDPHLDVIKCRLSQMGSGELQNSSSIMEYQPTKQIFCANFNNMLLKKITRSKTDKKNTNSVMDEKFTLFFYATYKLNGNYVCTWTFSLPVVVIVHSSQEPKSWATIIWDNAFANVLRDPFVVSHYATWLELSTALNIKFTACLQRQLTADNLAFLHEKLMGRRFAYITWNDFCKNPLPERTFTFWEWFYSVMKLIKDHLMPLWKANLITGFITKHRTQFELLCAEPGTFLLRFSESKLGGISIAYVNEQQSVTMLSPWTAQDLRIIKLADRIRDLPMLRFLFRIDNKGESLDRDDAFGQFYSQSALRSARTNGYVPSTIHVDVPGNRNLRSTKNRPPKTDKQELFDAITGMEFAEDLDSSENFT</sequence>
<protein>
    <submittedName>
        <fullName evidence="16">Signal transducer and transcription activator-like</fullName>
    </submittedName>
</protein>
<dbReference type="InterPro" id="IPR008967">
    <property type="entry name" value="p53-like_TF_DNA-bd_sf"/>
</dbReference>
<keyword evidence="9" id="KW-0010">Activator</keyword>
<evidence type="ECO:0000256" key="13">
    <source>
        <dbReference type="SAM" id="MobiDB-lite"/>
    </source>
</evidence>
<dbReference type="RefSeq" id="XP_034099800.1">
    <property type="nucleotide sequence ID" value="XM_034243909.2"/>
</dbReference>
<evidence type="ECO:0000256" key="10">
    <source>
        <dbReference type="ARBA" id="ARBA00023163"/>
    </source>
</evidence>
<dbReference type="OrthoDB" id="19300at2759"/>
<dbReference type="CDD" id="cd14801">
    <property type="entry name" value="STAT_DBD"/>
    <property type="match status" value="1"/>
</dbReference>
<dbReference type="CDD" id="cd09919">
    <property type="entry name" value="SH2_STAT_family"/>
    <property type="match status" value="1"/>
</dbReference>
<evidence type="ECO:0000256" key="8">
    <source>
        <dbReference type="ARBA" id="ARBA00023125"/>
    </source>
</evidence>
<feature type="domain" description="SH2" evidence="14">
    <location>
        <begin position="408"/>
        <end position="538"/>
    </location>
</feature>
<dbReference type="SUPFAM" id="SSF55550">
    <property type="entry name" value="SH2 domain"/>
    <property type="match status" value="1"/>
</dbReference>
<dbReference type="Proteomes" id="UP000515160">
    <property type="component" value="Chromosome 2L"/>
</dbReference>
<keyword evidence="15" id="KW-1185">Reference proteome</keyword>
<dbReference type="InterPro" id="IPR036860">
    <property type="entry name" value="SH2_dom_sf"/>
</dbReference>
<keyword evidence="10" id="KW-0804">Transcription</keyword>
<dbReference type="Pfam" id="PF00017">
    <property type="entry name" value="SH2"/>
    <property type="match status" value="1"/>
</dbReference>
<comment type="subcellular location">
    <subcellularLocation>
        <location evidence="2">Cytoplasm</location>
    </subcellularLocation>
    <subcellularLocation>
        <location evidence="1">Nucleus</location>
    </subcellularLocation>
</comment>
<evidence type="ECO:0000256" key="3">
    <source>
        <dbReference type="ARBA" id="ARBA00005586"/>
    </source>
</evidence>
<dbReference type="Gene3D" id="1.10.238.10">
    <property type="entry name" value="EF-hand"/>
    <property type="match status" value="1"/>
</dbReference>
<dbReference type="Gene3D" id="3.30.505.10">
    <property type="entry name" value="SH2 domain"/>
    <property type="match status" value="1"/>
</dbReference>
<reference evidence="16" key="1">
    <citation type="submission" date="2025-08" db="UniProtKB">
        <authorList>
            <consortium name="RefSeq"/>
        </authorList>
    </citation>
    <scope>IDENTIFICATION</scope>
    <source>
        <strain evidence="16">15112-1751.03</strain>
        <tissue evidence="16">Whole Adult</tissue>
    </source>
</reference>
<feature type="region of interest" description="Disordered" evidence="13">
    <location>
        <begin position="1"/>
        <end position="23"/>
    </location>
</feature>
<dbReference type="InterPro" id="IPR048988">
    <property type="entry name" value="STAT_linker"/>
</dbReference>
<evidence type="ECO:0000313" key="15">
    <source>
        <dbReference type="Proteomes" id="UP000515160"/>
    </source>
</evidence>
<organism evidence="15 16">
    <name type="scientific">Drosophila albomicans</name>
    <name type="common">Fruit fly</name>
    <dbReference type="NCBI Taxonomy" id="7291"/>
    <lineage>
        <taxon>Eukaryota</taxon>
        <taxon>Metazoa</taxon>
        <taxon>Ecdysozoa</taxon>
        <taxon>Arthropoda</taxon>
        <taxon>Hexapoda</taxon>
        <taxon>Insecta</taxon>
        <taxon>Pterygota</taxon>
        <taxon>Neoptera</taxon>
        <taxon>Endopterygota</taxon>
        <taxon>Diptera</taxon>
        <taxon>Brachycera</taxon>
        <taxon>Muscomorpha</taxon>
        <taxon>Ephydroidea</taxon>
        <taxon>Drosophilidae</taxon>
        <taxon>Drosophila</taxon>
    </lineage>
</organism>
<keyword evidence="7" id="KW-0805">Transcription regulation</keyword>
<dbReference type="InterPro" id="IPR013801">
    <property type="entry name" value="STAT_TF_DNA-bd"/>
</dbReference>
<dbReference type="Pfam" id="PF02864">
    <property type="entry name" value="STAT_bind"/>
    <property type="match status" value="1"/>
</dbReference>
<feature type="compositionally biased region" description="Polar residues" evidence="13">
    <location>
        <begin position="1"/>
        <end position="12"/>
    </location>
</feature>
<keyword evidence="11" id="KW-0539">Nucleus</keyword>
<gene>
    <name evidence="16" type="primary">LOC117564954</name>
</gene>
<dbReference type="InterPro" id="IPR001217">
    <property type="entry name" value="STAT"/>
</dbReference>
<keyword evidence="6 12" id="KW-0727">SH2 domain</keyword>
<keyword evidence="8" id="KW-0238">DNA-binding</keyword>
<dbReference type="InterPro" id="IPR000980">
    <property type="entry name" value="SH2"/>
</dbReference>
<dbReference type="GO" id="GO:0007165">
    <property type="term" value="P:signal transduction"/>
    <property type="evidence" value="ECO:0007669"/>
    <property type="project" value="InterPro"/>
</dbReference>
<evidence type="ECO:0000256" key="4">
    <source>
        <dbReference type="ARBA" id="ARBA00022490"/>
    </source>
</evidence>
<evidence type="ECO:0000256" key="11">
    <source>
        <dbReference type="ARBA" id="ARBA00023242"/>
    </source>
</evidence>
<dbReference type="PANTHER" id="PTHR11801">
    <property type="entry name" value="SIGNAL TRANSDUCER AND ACTIVATOR OF TRANSCRIPTION"/>
    <property type="match status" value="1"/>
</dbReference>
<evidence type="ECO:0000256" key="9">
    <source>
        <dbReference type="ARBA" id="ARBA00023159"/>
    </source>
</evidence>
<dbReference type="SUPFAM" id="SSF49417">
    <property type="entry name" value="p53-like transcription factors"/>
    <property type="match status" value="1"/>
</dbReference>
<dbReference type="GO" id="GO:0003700">
    <property type="term" value="F:DNA-binding transcription factor activity"/>
    <property type="evidence" value="ECO:0007669"/>
    <property type="project" value="InterPro"/>
</dbReference>
<dbReference type="GeneID" id="117564954"/>
<dbReference type="InterPro" id="IPR015988">
    <property type="entry name" value="STAT_TF_CC"/>
</dbReference>
<name>A0A6P8WP60_DROAB</name>
<dbReference type="InterPro" id="IPR013800">
    <property type="entry name" value="STAT_TF_alpha"/>
</dbReference>
<dbReference type="Gene3D" id="2.60.40.630">
    <property type="entry name" value="STAT transcription factor, DNA-binding domain"/>
    <property type="match status" value="1"/>
</dbReference>
<dbReference type="Gene3D" id="1.20.1050.20">
    <property type="entry name" value="STAT transcription factor, all-alpha domain"/>
    <property type="match status" value="1"/>
</dbReference>
<evidence type="ECO:0000256" key="12">
    <source>
        <dbReference type="PROSITE-ProRule" id="PRU00191"/>
    </source>
</evidence>
<comment type="similarity">
    <text evidence="3">Belongs to the transcription factor STAT family.</text>
</comment>
<dbReference type="InterPro" id="IPR012345">
    <property type="entry name" value="STAT_TF_DNA-bd_N"/>
</dbReference>
<dbReference type="GO" id="GO:0006357">
    <property type="term" value="P:regulation of transcription by RNA polymerase II"/>
    <property type="evidence" value="ECO:0007669"/>
    <property type="project" value="UniProtKB-ARBA"/>
</dbReference>
<evidence type="ECO:0000256" key="1">
    <source>
        <dbReference type="ARBA" id="ARBA00004123"/>
    </source>
</evidence>
<accession>A0A6P8WP60</accession>
<evidence type="ECO:0000259" key="14">
    <source>
        <dbReference type="PROSITE" id="PS50001"/>
    </source>
</evidence>
<evidence type="ECO:0000256" key="7">
    <source>
        <dbReference type="ARBA" id="ARBA00023015"/>
    </source>
</evidence>
<keyword evidence="5" id="KW-0597">Phosphoprotein</keyword>
<evidence type="ECO:0000313" key="16">
    <source>
        <dbReference type="RefSeq" id="XP_034099800.1"/>
    </source>
</evidence>
<proteinExistence type="inferred from homology"/>
<dbReference type="GO" id="GO:0005737">
    <property type="term" value="C:cytoplasm"/>
    <property type="evidence" value="ECO:0007669"/>
    <property type="project" value="UniProtKB-SubCell"/>
</dbReference>
<evidence type="ECO:0000256" key="6">
    <source>
        <dbReference type="ARBA" id="ARBA00022999"/>
    </source>
</evidence>
<dbReference type="AlphaFoldDB" id="A0A6P8WP60"/>
<evidence type="ECO:0000256" key="5">
    <source>
        <dbReference type="ARBA" id="ARBA00022553"/>
    </source>
</evidence>
<keyword evidence="4" id="KW-0963">Cytoplasm</keyword>
<evidence type="ECO:0000256" key="2">
    <source>
        <dbReference type="ARBA" id="ARBA00004496"/>
    </source>
</evidence>
<dbReference type="SUPFAM" id="SSF47655">
    <property type="entry name" value="STAT"/>
    <property type="match status" value="1"/>
</dbReference>
<dbReference type="GO" id="GO:0005634">
    <property type="term" value="C:nucleus"/>
    <property type="evidence" value="ECO:0007669"/>
    <property type="project" value="UniProtKB-SubCell"/>
</dbReference>
<dbReference type="Pfam" id="PF01017">
    <property type="entry name" value="STAT_alpha"/>
    <property type="match status" value="1"/>
</dbReference>
<dbReference type="PROSITE" id="PS50001">
    <property type="entry name" value="SH2"/>
    <property type="match status" value="1"/>
</dbReference>
<dbReference type="GO" id="GO:0003677">
    <property type="term" value="F:DNA binding"/>
    <property type="evidence" value="ECO:0007669"/>
    <property type="project" value="UniProtKB-KW"/>
</dbReference>
<dbReference type="Pfam" id="PF21354">
    <property type="entry name" value="STAT_linker"/>
    <property type="match status" value="1"/>
</dbReference>